<dbReference type="AlphaFoldDB" id="A0A9N9G186"/>
<dbReference type="OrthoDB" id="6409159at2759"/>
<keyword evidence="5" id="KW-1185">Reference proteome</keyword>
<dbReference type="InterPro" id="IPR003172">
    <property type="entry name" value="ML_dom"/>
</dbReference>
<dbReference type="SUPFAM" id="SSF81296">
    <property type="entry name" value="E set domains"/>
    <property type="match status" value="1"/>
</dbReference>
<dbReference type="Pfam" id="PF02221">
    <property type="entry name" value="E1_DerP2_DerF2"/>
    <property type="match status" value="1"/>
</dbReference>
<evidence type="ECO:0000313" key="4">
    <source>
        <dbReference type="EMBL" id="CAG8574617.1"/>
    </source>
</evidence>
<keyword evidence="2" id="KW-0732">Signal</keyword>
<dbReference type="InterPro" id="IPR014756">
    <property type="entry name" value="Ig_E-set"/>
</dbReference>
<dbReference type="EMBL" id="CAJVPJ010001084">
    <property type="protein sequence ID" value="CAG8574617.1"/>
    <property type="molecule type" value="Genomic_DNA"/>
</dbReference>
<reference evidence="4" key="1">
    <citation type="submission" date="2021-06" db="EMBL/GenBank/DDBJ databases">
        <authorList>
            <person name="Kallberg Y."/>
            <person name="Tangrot J."/>
            <person name="Rosling A."/>
        </authorList>
    </citation>
    <scope>NUCLEOTIDE SEQUENCE</scope>
    <source>
        <strain evidence="4">IA702</strain>
    </source>
</reference>
<feature type="chain" id="PRO_5040150026" description="Phosphatidylglycerol/phosphatidylinositol transfer protein" evidence="2">
    <location>
        <begin position="19"/>
        <end position="146"/>
    </location>
</feature>
<name>A0A9N9G186_9GLOM</name>
<organism evidence="4 5">
    <name type="scientific">Paraglomus occultum</name>
    <dbReference type="NCBI Taxonomy" id="144539"/>
    <lineage>
        <taxon>Eukaryota</taxon>
        <taxon>Fungi</taxon>
        <taxon>Fungi incertae sedis</taxon>
        <taxon>Mucoromycota</taxon>
        <taxon>Glomeromycotina</taxon>
        <taxon>Glomeromycetes</taxon>
        <taxon>Paraglomerales</taxon>
        <taxon>Paraglomeraceae</taxon>
        <taxon>Paraglomus</taxon>
    </lineage>
</organism>
<feature type="domain" description="MD-2-related lipid-recognition" evidence="3">
    <location>
        <begin position="28"/>
        <end position="124"/>
    </location>
</feature>
<proteinExistence type="predicted"/>
<protein>
    <recommendedName>
        <fullName evidence="1">Phosphatidylglycerol/phosphatidylinositol transfer protein</fullName>
    </recommendedName>
</protein>
<feature type="signal peptide" evidence="2">
    <location>
        <begin position="1"/>
        <end position="18"/>
    </location>
</feature>
<dbReference type="Proteomes" id="UP000789572">
    <property type="component" value="Unassembled WGS sequence"/>
</dbReference>
<evidence type="ECO:0000259" key="3">
    <source>
        <dbReference type="Pfam" id="PF02221"/>
    </source>
</evidence>
<evidence type="ECO:0000256" key="2">
    <source>
        <dbReference type="SAM" id="SignalP"/>
    </source>
</evidence>
<comment type="caution">
    <text evidence="4">The sequence shown here is derived from an EMBL/GenBank/DDBJ whole genome shotgun (WGS) entry which is preliminary data.</text>
</comment>
<gene>
    <name evidence="4" type="ORF">POCULU_LOCUS6171</name>
</gene>
<evidence type="ECO:0000313" key="5">
    <source>
        <dbReference type="Proteomes" id="UP000789572"/>
    </source>
</evidence>
<sequence>MKHPIFALFFALVIINNAIPHGLSKRSTEFYPCSLDGPQTLPLNVTMSPDPMVSGQDTTFIISGTAKTDTTIKASVAIYIYTNTSSVGSYEDRLCNVNKSCPMKDAAFKFPYTIKPESLPADYYIAAWIQTKIYQYCAKTHQLSSK</sequence>
<accession>A0A9N9G186</accession>
<evidence type="ECO:0000256" key="1">
    <source>
        <dbReference type="ARBA" id="ARBA00016056"/>
    </source>
</evidence>